<evidence type="ECO:0000256" key="2">
    <source>
        <dbReference type="SAM" id="Phobius"/>
    </source>
</evidence>
<feature type="compositionally biased region" description="Basic and acidic residues" evidence="1">
    <location>
        <begin position="577"/>
        <end position="587"/>
    </location>
</feature>
<evidence type="ECO:0000256" key="1">
    <source>
        <dbReference type="SAM" id="MobiDB-lite"/>
    </source>
</evidence>
<keyword evidence="2" id="KW-0812">Transmembrane</keyword>
<feature type="transmembrane region" description="Helical" evidence="2">
    <location>
        <begin position="12"/>
        <end position="39"/>
    </location>
</feature>
<organism evidence="3 4">
    <name type="scientific">Batrachochytrium salamandrivorans</name>
    <dbReference type="NCBI Taxonomy" id="1357716"/>
    <lineage>
        <taxon>Eukaryota</taxon>
        <taxon>Fungi</taxon>
        <taxon>Fungi incertae sedis</taxon>
        <taxon>Chytridiomycota</taxon>
        <taxon>Chytridiomycota incertae sedis</taxon>
        <taxon>Chytridiomycetes</taxon>
        <taxon>Rhizophydiales</taxon>
        <taxon>Rhizophydiales incertae sedis</taxon>
        <taxon>Batrachochytrium</taxon>
    </lineage>
</organism>
<evidence type="ECO:0008006" key="5">
    <source>
        <dbReference type="Google" id="ProtNLM"/>
    </source>
</evidence>
<feature type="transmembrane region" description="Helical" evidence="2">
    <location>
        <begin position="312"/>
        <end position="336"/>
    </location>
</feature>
<keyword evidence="2" id="KW-1133">Transmembrane helix</keyword>
<dbReference type="EMBL" id="JAFCIX010000002">
    <property type="protein sequence ID" value="KAH6601637.1"/>
    <property type="molecule type" value="Genomic_DNA"/>
</dbReference>
<keyword evidence="4" id="KW-1185">Reference proteome</keyword>
<reference evidence="3 4" key="1">
    <citation type="submission" date="2021-02" db="EMBL/GenBank/DDBJ databases">
        <title>Variation within the Batrachochytrium salamandrivorans European outbreak.</title>
        <authorList>
            <person name="Kelly M."/>
            <person name="Pasmans F."/>
            <person name="Shea T.P."/>
            <person name="Munoz J.F."/>
            <person name="Carranza S."/>
            <person name="Cuomo C.A."/>
            <person name="Martel A."/>
        </authorList>
    </citation>
    <scope>NUCLEOTIDE SEQUENCE [LARGE SCALE GENOMIC DNA]</scope>
    <source>
        <strain evidence="3 4">AMFP18/2</strain>
    </source>
</reference>
<feature type="compositionally biased region" description="Low complexity" evidence="1">
    <location>
        <begin position="494"/>
        <end position="506"/>
    </location>
</feature>
<gene>
    <name evidence="3" type="ORF">BASA50_001494</name>
</gene>
<dbReference type="Proteomes" id="UP001648503">
    <property type="component" value="Unassembled WGS sequence"/>
</dbReference>
<evidence type="ECO:0000313" key="4">
    <source>
        <dbReference type="Proteomes" id="UP001648503"/>
    </source>
</evidence>
<name>A0ABQ8FQC2_9FUNG</name>
<feature type="transmembrane region" description="Helical" evidence="2">
    <location>
        <begin position="80"/>
        <end position="100"/>
    </location>
</feature>
<accession>A0ABQ8FQC2</accession>
<sequence>MHSRFVTSLQNILYLHLSSANTLYSFLSLSQVASGILFASLQYSTKTQHHAEQPHLYQRQQLVQLESSTLSCKGVAVANHLLQILSLGSLFAIAWHHFIVRSTHAKRTSTAAPFRISPVRAFPQPTTSALIDMDSYSPICGTNVKPVYRPRIGLWLVLLWLAVLTKGLLTILGSSTYTHLIAHSYCMVSYHDHSSLSHILHAGDGLCSLAMAACIIYWYHVSTRLPPTEASPGMSSHSDTDRTNLHMTQSAYLQKSQIQSTQPAQVEHLPKQQAQSARNAQRLSILGILVLIVRTARIAYEIQQSEPVSPQWISLLAGPFIDMIYTLYTAVMFFTLNKRIMRNMLGLLVRSGTSPAAPYSRPALSPLSKSDSGFIKLLSPIDTAPSSTITATPYCTDLPGTITHDTHIATIAGDGLARSFNSKSTKLQPNFKKSMQVTDLCLSLQGGNLQADAAISTSAAGAVTVKAHTATLSPSHIPLIAGHAAGIHQKAFTDTKASTSTSGSTTPGQLERFGILSPPGHLSPQAPIAVAKQAPSVLWNSQSQILASTHSTRIHPALLPLPVMASHLAASPVSSMEKIDGGKEGARKRGSGSATLQLLV</sequence>
<evidence type="ECO:0000313" key="3">
    <source>
        <dbReference type="EMBL" id="KAH6601637.1"/>
    </source>
</evidence>
<keyword evidence="2" id="KW-0472">Membrane</keyword>
<proteinExistence type="predicted"/>
<feature type="transmembrane region" description="Helical" evidence="2">
    <location>
        <begin position="154"/>
        <end position="178"/>
    </location>
</feature>
<feature type="region of interest" description="Disordered" evidence="1">
    <location>
        <begin position="493"/>
        <end position="517"/>
    </location>
</feature>
<protein>
    <recommendedName>
        <fullName evidence="5">G-protein coupled receptors family 1 profile domain-containing protein</fullName>
    </recommendedName>
</protein>
<comment type="caution">
    <text evidence="3">The sequence shown here is derived from an EMBL/GenBank/DDBJ whole genome shotgun (WGS) entry which is preliminary data.</text>
</comment>
<feature type="transmembrane region" description="Helical" evidence="2">
    <location>
        <begin position="198"/>
        <end position="219"/>
    </location>
</feature>
<feature type="region of interest" description="Disordered" evidence="1">
    <location>
        <begin position="576"/>
        <end position="600"/>
    </location>
</feature>
<feature type="transmembrane region" description="Helical" evidence="2">
    <location>
        <begin position="283"/>
        <end position="300"/>
    </location>
</feature>